<gene>
    <name evidence="1" type="ORF">VKT23_016481</name>
</gene>
<reference evidence="1 2" key="1">
    <citation type="submission" date="2024-01" db="EMBL/GenBank/DDBJ databases">
        <title>A draft genome for the cacao thread blight pathogen Marasmiellus scandens.</title>
        <authorList>
            <person name="Baruah I.K."/>
            <person name="Leung J."/>
            <person name="Bukari Y."/>
            <person name="Amoako-Attah I."/>
            <person name="Meinhardt L.W."/>
            <person name="Bailey B.A."/>
            <person name="Cohen S.P."/>
        </authorList>
    </citation>
    <scope>NUCLEOTIDE SEQUENCE [LARGE SCALE GENOMIC DNA]</scope>
    <source>
        <strain evidence="1 2">GH-19</strain>
    </source>
</reference>
<dbReference type="EMBL" id="JBANRG010000061">
    <property type="protein sequence ID" value="KAK7441819.1"/>
    <property type="molecule type" value="Genomic_DNA"/>
</dbReference>
<proteinExistence type="predicted"/>
<organism evidence="1 2">
    <name type="scientific">Marasmiellus scandens</name>
    <dbReference type="NCBI Taxonomy" id="2682957"/>
    <lineage>
        <taxon>Eukaryota</taxon>
        <taxon>Fungi</taxon>
        <taxon>Dikarya</taxon>
        <taxon>Basidiomycota</taxon>
        <taxon>Agaricomycotina</taxon>
        <taxon>Agaricomycetes</taxon>
        <taxon>Agaricomycetidae</taxon>
        <taxon>Agaricales</taxon>
        <taxon>Marasmiineae</taxon>
        <taxon>Omphalotaceae</taxon>
        <taxon>Marasmiellus</taxon>
    </lineage>
</organism>
<protein>
    <submittedName>
        <fullName evidence="1">Uncharacterized protein</fullName>
    </submittedName>
</protein>
<keyword evidence="2" id="KW-1185">Reference proteome</keyword>
<comment type="caution">
    <text evidence="1">The sequence shown here is derived from an EMBL/GenBank/DDBJ whole genome shotgun (WGS) entry which is preliminary data.</text>
</comment>
<dbReference type="Proteomes" id="UP001498398">
    <property type="component" value="Unassembled WGS sequence"/>
</dbReference>
<evidence type="ECO:0000313" key="2">
    <source>
        <dbReference type="Proteomes" id="UP001498398"/>
    </source>
</evidence>
<name>A0ABR1IV78_9AGAR</name>
<sequence>MGDCRSDSSHQFSAAAEDNHVTQVAFCDLRRPGPNLERVTGIPALTFVEHILSILFQRKEFIDLLLPIILPDPQELDSLTSEQLREYRTFIQYQGTLDIYLRDYPVQTFGETCLESDKSVTIFINGQLVDRLESLELDVSAAPIISALLITVLHELAHFLRMTKGLGNTPPILSVPRFCDERQVDESNSGTRIVGESGYFVEEMFFGGVLTLLVPPTRSLAYEHVVGCCIESSRKWTEAEFVMKNGPPMDCYAVCDERLWLQLKKIHSSQSFTIPLVTKDTYLSETPYHNHTRLRMPCRFESLDPPCDVGSPEDQQKLVAVDRVCNFHKQPRPVKTVV</sequence>
<accession>A0ABR1IV78</accession>
<evidence type="ECO:0000313" key="1">
    <source>
        <dbReference type="EMBL" id="KAK7441819.1"/>
    </source>
</evidence>